<organism evidence="1 2">
    <name type="scientific">Candidatus Lumbricidiphila eiseniae</name>
    <dbReference type="NCBI Taxonomy" id="1969409"/>
    <lineage>
        <taxon>Bacteria</taxon>
        <taxon>Bacillati</taxon>
        <taxon>Actinomycetota</taxon>
        <taxon>Actinomycetes</taxon>
        <taxon>Micrococcales</taxon>
        <taxon>Microbacteriaceae</taxon>
        <taxon>Candidatus Lumbricidiphila</taxon>
    </lineage>
</organism>
<dbReference type="AlphaFoldDB" id="A0A2A6FUE5"/>
<name>A0A2A6FUE5_9MICO</name>
<proteinExistence type="predicted"/>
<evidence type="ECO:0000313" key="1">
    <source>
        <dbReference type="EMBL" id="PDQ36270.1"/>
    </source>
</evidence>
<protein>
    <submittedName>
        <fullName evidence="1">Uncharacterized protein</fullName>
    </submittedName>
</protein>
<comment type="caution">
    <text evidence="1">The sequence shown here is derived from an EMBL/GenBank/DDBJ whole genome shotgun (WGS) entry which is preliminary data.</text>
</comment>
<evidence type="ECO:0000313" key="2">
    <source>
        <dbReference type="Proteomes" id="UP000219994"/>
    </source>
</evidence>
<dbReference type="Proteomes" id="UP000219994">
    <property type="component" value="Unassembled WGS sequence"/>
</dbReference>
<gene>
    <name evidence="1" type="ORF">B5766_01535</name>
</gene>
<sequence length="202" mass="22327">MVIVGFVVTFLVGCSVMKERSPAVLEDGHFSASSVSSWANEIAVERDRATDEFAREILEDGVISEQEFQEVRDRFQRCLGAEGIAISSYGFDDSFEFVSPNPDGDRTQEVVEFCSRSSSEDVVGRLFSAMRRNPDNLDEDEIVFSCLVRSGVLPTGYSLKEFKSDSLKVTNGGSPNRYPFVDHKAGGEALHVCEYDPLGLSE</sequence>
<accession>A0A2A6FUE5</accession>
<dbReference type="EMBL" id="NAEP01000018">
    <property type="protein sequence ID" value="PDQ36270.1"/>
    <property type="molecule type" value="Genomic_DNA"/>
</dbReference>
<reference evidence="2" key="1">
    <citation type="submission" date="2017-03" db="EMBL/GenBank/DDBJ databases">
        <authorList>
            <person name="Lund M.B."/>
        </authorList>
    </citation>
    <scope>NUCLEOTIDE SEQUENCE [LARGE SCALE GENOMIC DNA]</scope>
</reference>